<dbReference type="KEGG" id="eiv:EIN_480620"/>
<keyword evidence="1" id="KW-0812">Transmembrane</keyword>
<sequence>MSFDVTHLLIFMFIFMSVSSLFILLDLNPNSTRFKVLKNTNKQVTIPRVTLPTYSDQILDTTHFNYNGACSKVFKYLPNNKRDLWLSAIGINSQKYYEQIMKDVPLVFGLSNSSIPNADKVLLFLPGYNYTELSTMAQSYGFQTVEIDLPNIKKCQDASKRFFAFKEYLEDKLQLYDRVLISDFRDVYIFADFFATFSAQDLVFTPECSYDHEECVTLNQVDVKNWMANGYGKDMAETYAKNNSLLMNVGTIFGGTKKVFNYITLMTENLSPEKYKDWGYDQAVHNVIFYTYYFNKNYIYYNDTNQIEFGEDNGREEDIIDMKKYQLDRCSQRFCFREKNTCIYDKQKKIVFTKNTMCAPVLRHKILANGLKLDWCGKPQKV</sequence>
<keyword evidence="1" id="KW-0472">Membrane</keyword>
<reference evidence="2 3" key="1">
    <citation type="submission" date="2012-10" db="EMBL/GenBank/DDBJ databases">
        <authorList>
            <person name="Zafar N."/>
            <person name="Inman J."/>
            <person name="Hall N."/>
            <person name="Lorenzi H."/>
            <person name="Caler E."/>
        </authorList>
    </citation>
    <scope>NUCLEOTIDE SEQUENCE [LARGE SCALE GENOMIC DNA]</scope>
    <source>
        <strain evidence="2 3">IP1</strain>
    </source>
</reference>
<dbReference type="RefSeq" id="XP_004257924.1">
    <property type="nucleotide sequence ID" value="XM_004257876.1"/>
</dbReference>
<dbReference type="GeneID" id="14890140"/>
<protein>
    <submittedName>
        <fullName evidence="2">Uncharacterized protein</fullName>
    </submittedName>
</protein>
<dbReference type="AlphaFoldDB" id="L7FN61"/>
<gene>
    <name evidence="2" type="ORF">EIN_480620</name>
</gene>
<keyword evidence="3" id="KW-1185">Reference proteome</keyword>
<evidence type="ECO:0000313" key="3">
    <source>
        <dbReference type="Proteomes" id="UP000014680"/>
    </source>
</evidence>
<dbReference type="OrthoDB" id="25137at2759"/>
<dbReference type="Proteomes" id="UP000014680">
    <property type="component" value="Unassembled WGS sequence"/>
</dbReference>
<accession>L7FN61</accession>
<dbReference type="VEuPathDB" id="AmoebaDB:EIN_480620"/>
<feature type="transmembrane region" description="Helical" evidence="1">
    <location>
        <begin position="6"/>
        <end position="25"/>
    </location>
</feature>
<name>L7FN61_ENTIV</name>
<proteinExistence type="predicted"/>
<evidence type="ECO:0000256" key="1">
    <source>
        <dbReference type="SAM" id="Phobius"/>
    </source>
</evidence>
<evidence type="ECO:0000313" key="2">
    <source>
        <dbReference type="EMBL" id="ELP91153.1"/>
    </source>
</evidence>
<dbReference type="EMBL" id="KB206475">
    <property type="protein sequence ID" value="ELP91153.1"/>
    <property type="molecule type" value="Genomic_DNA"/>
</dbReference>
<organism evidence="2 3">
    <name type="scientific">Entamoeba invadens IP1</name>
    <dbReference type="NCBI Taxonomy" id="370355"/>
    <lineage>
        <taxon>Eukaryota</taxon>
        <taxon>Amoebozoa</taxon>
        <taxon>Evosea</taxon>
        <taxon>Archamoebae</taxon>
        <taxon>Mastigamoebida</taxon>
        <taxon>Entamoebidae</taxon>
        <taxon>Entamoeba</taxon>
    </lineage>
</organism>
<keyword evidence="1" id="KW-1133">Transmembrane helix</keyword>